<dbReference type="AlphaFoldDB" id="B4W0E0"/>
<dbReference type="Gene3D" id="3.40.630.20">
    <property type="entry name" value="Peptidase C15, pyroglutamyl peptidase I-like"/>
    <property type="match status" value="1"/>
</dbReference>
<evidence type="ECO:0000313" key="1">
    <source>
        <dbReference type="EMBL" id="EDX72346.1"/>
    </source>
</evidence>
<name>B4W0E0_9CYAN</name>
<accession>B4W0E0</accession>
<dbReference type="STRING" id="118168.MC7420_1015"/>
<dbReference type="HOGENOM" id="CLU_126535_0_0_3"/>
<evidence type="ECO:0008006" key="3">
    <source>
        <dbReference type="Google" id="ProtNLM"/>
    </source>
</evidence>
<dbReference type="InterPro" id="IPR036440">
    <property type="entry name" value="Peptidase_C15-like_sf"/>
</dbReference>
<sequence length="223" mass="25228">MTSFQTWLPHQKSNASDDLLLKLQAENDSFPDQTISLTFLRQLPVDVFPASDLAIAKIEHLQPDVVICCGMAESRSRLTVEAGATPRYLVAQVYWFIYYLLLQPILSLKGLSYCLPAFFGNETSFETQLLKTAVDLEKLVEGLTETEISHDAGKFVCEGLYYQLLRYFQDYSPTTGCIFVHVPVLTPENLATILTDFRLIISRIALWSNLQHQSRRRDATTAA</sequence>
<dbReference type="EMBL" id="DS989865">
    <property type="protein sequence ID" value="EDX72346.1"/>
    <property type="molecule type" value="Genomic_DNA"/>
</dbReference>
<organism evidence="1 2">
    <name type="scientific">Coleofasciculus chthonoplastes PCC 7420</name>
    <dbReference type="NCBI Taxonomy" id="118168"/>
    <lineage>
        <taxon>Bacteria</taxon>
        <taxon>Bacillati</taxon>
        <taxon>Cyanobacteriota</taxon>
        <taxon>Cyanophyceae</taxon>
        <taxon>Coleofasciculales</taxon>
        <taxon>Coleofasciculaceae</taxon>
        <taxon>Coleofasciculus</taxon>
    </lineage>
</organism>
<protein>
    <recommendedName>
        <fullName evidence="3">Peptidase C15</fullName>
    </recommendedName>
</protein>
<dbReference type="eggNOG" id="COG2039">
    <property type="taxonomic scope" value="Bacteria"/>
</dbReference>
<proteinExistence type="predicted"/>
<keyword evidence="2" id="KW-1185">Reference proteome</keyword>
<dbReference type="SUPFAM" id="SSF53182">
    <property type="entry name" value="Pyrrolidone carboxyl peptidase (pyroglutamate aminopeptidase)"/>
    <property type="match status" value="1"/>
</dbReference>
<dbReference type="Proteomes" id="UP000003835">
    <property type="component" value="Unassembled WGS sequence"/>
</dbReference>
<evidence type="ECO:0000313" key="2">
    <source>
        <dbReference type="Proteomes" id="UP000003835"/>
    </source>
</evidence>
<reference evidence="1 2" key="1">
    <citation type="submission" date="2008-07" db="EMBL/GenBank/DDBJ databases">
        <authorList>
            <person name="Tandeau de Marsac N."/>
            <person name="Ferriera S."/>
            <person name="Johnson J."/>
            <person name="Kravitz S."/>
            <person name="Beeson K."/>
            <person name="Sutton G."/>
            <person name="Rogers Y.-H."/>
            <person name="Friedman R."/>
            <person name="Frazier M."/>
            <person name="Venter J.C."/>
        </authorList>
    </citation>
    <scope>NUCLEOTIDE SEQUENCE [LARGE SCALE GENOMIC DNA]</scope>
    <source>
        <strain evidence="1 2">PCC 7420</strain>
    </source>
</reference>
<gene>
    <name evidence="1" type="ORF">MC7420_1015</name>
</gene>